<feature type="transmembrane region" description="Helical" evidence="8">
    <location>
        <begin position="276"/>
        <end position="297"/>
    </location>
</feature>
<dbReference type="GO" id="GO:0016491">
    <property type="term" value="F:oxidoreductase activity"/>
    <property type="evidence" value="ECO:0007669"/>
    <property type="project" value="UniProtKB-KW"/>
</dbReference>
<dbReference type="InterPro" id="IPR001750">
    <property type="entry name" value="ND/Mrp_TM"/>
</dbReference>
<accession>A0A2S7JZY1</accession>
<keyword evidence="5" id="KW-0560">Oxidoreductase</keyword>
<evidence type="ECO:0000256" key="3">
    <source>
        <dbReference type="ARBA" id="ARBA00022692"/>
    </source>
</evidence>
<organism evidence="10 11">
    <name type="scientific">Hyphococcus luteus</name>
    <dbReference type="NCBI Taxonomy" id="2058213"/>
    <lineage>
        <taxon>Bacteria</taxon>
        <taxon>Pseudomonadati</taxon>
        <taxon>Pseudomonadota</taxon>
        <taxon>Alphaproteobacteria</taxon>
        <taxon>Parvularculales</taxon>
        <taxon>Parvularculaceae</taxon>
        <taxon>Hyphococcus</taxon>
    </lineage>
</organism>
<keyword evidence="6 8" id="KW-0472">Membrane</keyword>
<comment type="subcellular location">
    <subcellularLocation>
        <location evidence="1">Cell membrane</location>
        <topology evidence="1">Multi-pass membrane protein</topology>
    </subcellularLocation>
    <subcellularLocation>
        <location evidence="7">Membrane</location>
        <topology evidence="7">Multi-pass membrane protein</topology>
    </subcellularLocation>
</comment>
<dbReference type="Proteomes" id="UP000239504">
    <property type="component" value="Unassembled WGS sequence"/>
</dbReference>
<evidence type="ECO:0000313" key="10">
    <source>
        <dbReference type="EMBL" id="PQA85819.1"/>
    </source>
</evidence>
<dbReference type="InterPro" id="IPR052175">
    <property type="entry name" value="ComplexI-like_HydComp"/>
</dbReference>
<evidence type="ECO:0000256" key="5">
    <source>
        <dbReference type="ARBA" id="ARBA00023002"/>
    </source>
</evidence>
<sequence>MTAFFEALLANPAVILTVGAFVIFFLPRHLACAWCLLVTAFSAIKLYTLGLGEYGALHVFGEQLTTVRVDPLSRIFAVVFHIAIVLNVIYAWGQRDKAQNFAMLAYPAACLGGVLAGDLITLFFWWEMAAITSVFLVWAPGTRVTYLAGMRYLAIQILSGVLLLGGVALTYRETGSFAFDMMGLRDADGAVKISALVMFLAFGIKSAFPLLHNWVQDAYPKSTLTGAIILSIFTTKLAVYSLARAFPGTNELIYIGVVMTLFPIFFALIENDLRKVLCYSINNQVGFMVCAIGLGTINGAAGYAFGNIIFEGLLFMALGAAMHRTGTSKATELGGLYKTMPVTMALCIVGALSISAFPGTLGFVTKGLIIDGAGEAHLFWVWLGLLFASAGVLEHAGIKIPYFTFFAHDSGQRPKDAPLPMMIAMGIAAALCLGLGIYPDPLYALLPDQAAIADYHPYTAYHLIEQLQLLLWAVLAFAILILVKWYPAEVPSTNLDTDWFYRVPGRALMSWAAGASRATWIALWGIFSGRVQALMARVYSVHGPEGEMARSWPIGFMALWTAILLALVLVISFIA</sequence>
<evidence type="ECO:0000256" key="6">
    <source>
        <dbReference type="ARBA" id="ARBA00023136"/>
    </source>
</evidence>
<dbReference type="PANTHER" id="PTHR42682">
    <property type="entry name" value="HYDROGENASE-4 COMPONENT F"/>
    <property type="match status" value="1"/>
</dbReference>
<evidence type="ECO:0000256" key="2">
    <source>
        <dbReference type="ARBA" id="ARBA00022475"/>
    </source>
</evidence>
<feature type="transmembrane region" description="Helical" evidence="8">
    <location>
        <begin position="6"/>
        <end position="26"/>
    </location>
</feature>
<evidence type="ECO:0000256" key="1">
    <source>
        <dbReference type="ARBA" id="ARBA00004651"/>
    </source>
</evidence>
<feature type="domain" description="NADH:quinone oxidoreductase/Mrp antiporter transmembrane" evidence="9">
    <location>
        <begin position="116"/>
        <end position="387"/>
    </location>
</feature>
<comment type="caution">
    <text evidence="10">The sequence shown here is derived from an EMBL/GenBank/DDBJ whole genome shotgun (WGS) entry which is preliminary data.</text>
</comment>
<keyword evidence="2" id="KW-1003">Cell membrane</keyword>
<keyword evidence="11" id="KW-1185">Reference proteome</keyword>
<feature type="transmembrane region" description="Helical" evidence="8">
    <location>
        <begin position="223"/>
        <end position="246"/>
    </location>
</feature>
<feature type="transmembrane region" description="Helical" evidence="8">
    <location>
        <begin position="33"/>
        <end position="52"/>
    </location>
</feature>
<feature type="transmembrane region" description="Helical" evidence="8">
    <location>
        <begin position="191"/>
        <end position="211"/>
    </location>
</feature>
<feature type="transmembrane region" description="Helical" evidence="8">
    <location>
        <begin position="377"/>
        <end position="398"/>
    </location>
</feature>
<feature type="transmembrane region" description="Helical" evidence="8">
    <location>
        <begin position="469"/>
        <end position="487"/>
    </location>
</feature>
<dbReference type="GO" id="GO:0005886">
    <property type="term" value="C:plasma membrane"/>
    <property type="evidence" value="ECO:0007669"/>
    <property type="project" value="UniProtKB-SubCell"/>
</dbReference>
<feature type="transmembrane region" description="Helical" evidence="8">
    <location>
        <begin position="419"/>
        <end position="438"/>
    </location>
</feature>
<protein>
    <submittedName>
        <fullName evidence="10">Na(+)/H(+) antiporter subunit D</fullName>
    </submittedName>
</protein>
<feature type="transmembrane region" description="Helical" evidence="8">
    <location>
        <begin position="100"/>
        <end position="117"/>
    </location>
</feature>
<feature type="transmembrane region" description="Helical" evidence="8">
    <location>
        <begin position="554"/>
        <end position="574"/>
    </location>
</feature>
<dbReference type="AlphaFoldDB" id="A0A2S7JZY1"/>
<dbReference type="Pfam" id="PF00361">
    <property type="entry name" value="Proton_antipo_M"/>
    <property type="match status" value="1"/>
</dbReference>
<dbReference type="EMBL" id="PJCH01000016">
    <property type="protein sequence ID" value="PQA85819.1"/>
    <property type="molecule type" value="Genomic_DNA"/>
</dbReference>
<reference evidence="10 11" key="1">
    <citation type="submission" date="2017-12" db="EMBL/GenBank/DDBJ databases">
        <authorList>
            <person name="Hurst M.R.H."/>
        </authorList>
    </citation>
    <scope>NUCLEOTIDE SEQUENCE [LARGE SCALE GENOMIC DNA]</scope>
    <source>
        <strain evidence="10 11">SY-3-19</strain>
    </source>
</reference>
<feature type="transmembrane region" description="Helical" evidence="8">
    <location>
        <begin position="152"/>
        <end position="171"/>
    </location>
</feature>
<evidence type="ECO:0000256" key="4">
    <source>
        <dbReference type="ARBA" id="ARBA00022989"/>
    </source>
</evidence>
<dbReference type="NCBIfam" id="NF009310">
    <property type="entry name" value="PRK12668.1"/>
    <property type="match status" value="1"/>
</dbReference>
<feature type="transmembrane region" description="Helical" evidence="8">
    <location>
        <begin position="303"/>
        <end position="321"/>
    </location>
</feature>
<dbReference type="OrthoDB" id="9811798at2"/>
<feature type="transmembrane region" description="Helical" evidence="8">
    <location>
        <begin position="252"/>
        <end position="269"/>
    </location>
</feature>
<dbReference type="PANTHER" id="PTHR42682:SF4">
    <property type="entry name" value="NADH-UBIQUINONE_PLASTOQUINONE"/>
    <property type="match status" value="1"/>
</dbReference>
<evidence type="ECO:0000256" key="8">
    <source>
        <dbReference type="SAM" id="Phobius"/>
    </source>
</evidence>
<feature type="transmembrane region" description="Helical" evidence="8">
    <location>
        <begin position="342"/>
        <end position="365"/>
    </location>
</feature>
<feature type="transmembrane region" description="Helical" evidence="8">
    <location>
        <begin position="72"/>
        <end position="93"/>
    </location>
</feature>
<proteinExistence type="predicted"/>
<gene>
    <name evidence="10" type="ORF">CW354_19945</name>
</gene>
<name>A0A2S7JZY1_9PROT</name>
<keyword evidence="4 8" id="KW-1133">Transmembrane helix</keyword>
<keyword evidence="3 7" id="KW-0812">Transmembrane</keyword>
<evidence type="ECO:0000256" key="7">
    <source>
        <dbReference type="RuleBase" id="RU000320"/>
    </source>
</evidence>
<feature type="transmembrane region" description="Helical" evidence="8">
    <location>
        <begin position="508"/>
        <end position="527"/>
    </location>
</feature>
<evidence type="ECO:0000259" key="9">
    <source>
        <dbReference type="Pfam" id="PF00361"/>
    </source>
</evidence>
<evidence type="ECO:0000313" key="11">
    <source>
        <dbReference type="Proteomes" id="UP000239504"/>
    </source>
</evidence>
<dbReference type="RefSeq" id="WP_104831871.1">
    <property type="nucleotide sequence ID" value="NZ_PJCH01000016.1"/>
</dbReference>